<organism evidence="2 3">
    <name type="scientific">Peribacillus saganii</name>
    <dbReference type="NCBI Taxonomy" id="2303992"/>
    <lineage>
        <taxon>Bacteria</taxon>
        <taxon>Bacillati</taxon>
        <taxon>Bacillota</taxon>
        <taxon>Bacilli</taxon>
        <taxon>Bacillales</taxon>
        <taxon>Bacillaceae</taxon>
        <taxon>Peribacillus</taxon>
    </lineage>
</organism>
<sequence length="402" mass="46318">MAITKSVVTPKKPTVPNKPTITTYNQSNVQTASSKPNVTIDQNQPNPNVTVGTKADGTKIFYQTGTPSGGGGGGGSSKPKTSSFNQQAYTQQYQNQINSMYDRQREAQLNQLRATRDRAVGEINQQKQQVAPQYQTMRNQSDVVNTQQVQRLRETMAANGLQASGENVTAQTGLANQRQSNLNSLNLQEQQTMNDLNRRITDLNNPAEENALIANLEAERARALLDIGMRADEIGYSRSRDAVMDGRYADETNYNRGRDSVADQRYADETTYNRGQDQKQWDYQSSRDKLNDYWRQREYDASRYDLRKEWDYRDKRDRVSDEQWQKQYDAGRYDRAKDVEWRKITYNNMSASERAQLEWNKRQYGEDMAWRMFELEYNGELAQSQSQAELDFYGNNPLNFLP</sequence>
<feature type="compositionally biased region" description="Gly residues" evidence="1">
    <location>
        <begin position="67"/>
        <end position="76"/>
    </location>
</feature>
<dbReference type="EMBL" id="QVTE01000016">
    <property type="protein sequence ID" value="RFU70344.1"/>
    <property type="molecule type" value="Genomic_DNA"/>
</dbReference>
<evidence type="ECO:0000256" key="1">
    <source>
        <dbReference type="SAM" id="MobiDB-lite"/>
    </source>
</evidence>
<dbReference type="Proteomes" id="UP000264541">
    <property type="component" value="Unassembled WGS sequence"/>
</dbReference>
<comment type="caution">
    <text evidence="2">The sequence shown here is derived from an EMBL/GenBank/DDBJ whole genome shotgun (WGS) entry which is preliminary data.</text>
</comment>
<feature type="compositionally biased region" description="Polar residues" evidence="1">
    <location>
        <begin position="24"/>
        <end position="47"/>
    </location>
</feature>
<evidence type="ECO:0000313" key="2">
    <source>
        <dbReference type="EMBL" id="RFU70344.1"/>
    </source>
</evidence>
<keyword evidence="3" id="KW-1185">Reference proteome</keyword>
<proteinExistence type="predicted"/>
<dbReference type="RefSeq" id="WP_117325927.1">
    <property type="nucleotide sequence ID" value="NZ_QVTE01000016.1"/>
</dbReference>
<dbReference type="OrthoDB" id="2622136at2"/>
<reference evidence="2 3" key="1">
    <citation type="submission" date="2018-08" db="EMBL/GenBank/DDBJ databases">
        <title>Bacillus chawlae sp. nov., Bacillus glennii sp. nov., and Bacillus saganii sp. nov. Isolated from the Vehicle Assembly Building at Kennedy Space Center where the Viking Spacecraft were Assembled.</title>
        <authorList>
            <person name="Seuylemezian A."/>
            <person name="Vaishampayan P."/>
        </authorList>
    </citation>
    <scope>NUCLEOTIDE SEQUENCE [LARGE SCALE GENOMIC DNA]</scope>
    <source>
        <strain evidence="2 3">V47-23a</strain>
    </source>
</reference>
<evidence type="ECO:0000313" key="3">
    <source>
        <dbReference type="Proteomes" id="UP000264541"/>
    </source>
</evidence>
<gene>
    <name evidence="2" type="ORF">D0469_07015</name>
</gene>
<dbReference type="AlphaFoldDB" id="A0A372LS22"/>
<name>A0A372LS22_9BACI</name>
<feature type="region of interest" description="Disordered" evidence="1">
    <location>
        <begin position="62"/>
        <end position="84"/>
    </location>
</feature>
<feature type="compositionally biased region" description="Low complexity" evidence="1">
    <location>
        <begin position="1"/>
        <end position="23"/>
    </location>
</feature>
<feature type="region of interest" description="Disordered" evidence="1">
    <location>
        <begin position="1"/>
        <end position="47"/>
    </location>
</feature>
<accession>A0A372LS22</accession>
<protein>
    <submittedName>
        <fullName evidence="2">Uncharacterized protein</fullName>
    </submittedName>
</protein>